<reference evidence="9 10" key="1">
    <citation type="submission" date="2012-06" db="EMBL/GenBank/DDBJ databases">
        <title>The complete chromosome of genome of Turneriella parva DSM 21527.</title>
        <authorList>
            <consortium name="US DOE Joint Genome Institute (JGI-PGF)"/>
            <person name="Lucas S."/>
            <person name="Han J."/>
            <person name="Lapidus A."/>
            <person name="Bruce D."/>
            <person name="Goodwin L."/>
            <person name="Pitluck S."/>
            <person name="Peters L."/>
            <person name="Kyrpides N."/>
            <person name="Mavromatis K."/>
            <person name="Ivanova N."/>
            <person name="Mikhailova N."/>
            <person name="Chertkov O."/>
            <person name="Detter J.C."/>
            <person name="Tapia R."/>
            <person name="Han C."/>
            <person name="Land M."/>
            <person name="Hauser L."/>
            <person name="Markowitz V."/>
            <person name="Cheng J.-F."/>
            <person name="Hugenholtz P."/>
            <person name="Woyke T."/>
            <person name="Wu D."/>
            <person name="Gronow S."/>
            <person name="Wellnitz S."/>
            <person name="Brambilla E."/>
            <person name="Klenk H.-P."/>
            <person name="Eisen J.A."/>
        </authorList>
    </citation>
    <scope>NUCLEOTIDE SEQUENCE [LARGE SCALE GENOMIC DNA]</scope>
    <source>
        <strain evidence="10">ATCC BAA-1111 / DSM 21527 / NCTC 11395 / H</strain>
    </source>
</reference>
<evidence type="ECO:0000256" key="6">
    <source>
        <dbReference type="ARBA" id="ARBA00023136"/>
    </source>
</evidence>
<comment type="similarity">
    <text evidence="2">Belongs to the MscS (TC 1.A.23) family.</text>
</comment>
<dbReference type="GO" id="GO:0005886">
    <property type="term" value="C:plasma membrane"/>
    <property type="evidence" value="ECO:0007669"/>
    <property type="project" value="UniProtKB-SubCell"/>
</dbReference>
<dbReference type="EMBL" id="CP002959">
    <property type="protein sequence ID" value="AFM13336.1"/>
    <property type="molecule type" value="Genomic_DNA"/>
</dbReference>
<feature type="transmembrane region" description="Helical" evidence="7">
    <location>
        <begin position="271"/>
        <end position="295"/>
    </location>
</feature>
<keyword evidence="10" id="KW-1185">Reference proteome</keyword>
<evidence type="ECO:0000313" key="9">
    <source>
        <dbReference type="EMBL" id="AFM13336.1"/>
    </source>
</evidence>
<keyword evidence="6 7" id="KW-0472">Membrane</keyword>
<evidence type="ECO:0000256" key="4">
    <source>
        <dbReference type="ARBA" id="ARBA00022692"/>
    </source>
</evidence>
<feature type="transmembrane region" description="Helical" evidence="7">
    <location>
        <begin position="346"/>
        <end position="370"/>
    </location>
</feature>
<feature type="transmembrane region" description="Helical" evidence="7">
    <location>
        <begin position="323"/>
        <end position="340"/>
    </location>
</feature>
<organism evidence="9 10">
    <name type="scientific">Turneriella parva (strain ATCC BAA-1111 / DSM 21527 / NCTC 11395 / H)</name>
    <name type="common">Leptospira parva</name>
    <dbReference type="NCBI Taxonomy" id="869212"/>
    <lineage>
        <taxon>Bacteria</taxon>
        <taxon>Pseudomonadati</taxon>
        <taxon>Spirochaetota</taxon>
        <taxon>Spirochaetia</taxon>
        <taxon>Leptospirales</taxon>
        <taxon>Leptospiraceae</taxon>
        <taxon>Turneriella</taxon>
    </lineage>
</organism>
<proteinExistence type="inferred from homology"/>
<dbReference type="InterPro" id="IPR011014">
    <property type="entry name" value="MscS_channel_TM-2"/>
</dbReference>
<comment type="subcellular location">
    <subcellularLocation>
        <location evidence="1">Cell membrane</location>
        <topology evidence="1">Multi-pass membrane protein</topology>
    </subcellularLocation>
</comment>
<dbReference type="SUPFAM" id="SSF82861">
    <property type="entry name" value="Mechanosensitive channel protein MscS (YggB), transmembrane region"/>
    <property type="match status" value="1"/>
</dbReference>
<evidence type="ECO:0000313" key="10">
    <source>
        <dbReference type="Proteomes" id="UP000006048"/>
    </source>
</evidence>
<dbReference type="HOGENOM" id="CLU_445448_0_0_12"/>
<dbReference type="Gene3D" id="1.10.287.1260">
    <property type="match status" value="1"/>
</dbReference>
<keyword evidence="3" id="KW-1003">Cell membrane</keyword>
<dbReference type="InterPro" id="IPR006685">
    <property type="entry name" value="MscS_channel_2nd"/>
</dbReference>
<feature type="transmembrane region" description="Helical" evidence="7">
    <location>
        <begin position="390"/>
        <end position="413"/>
    </location>
</feature>
<feature type="transmembrane region" description="Helical" evidence="7">
    <location>
        <begin position="419"/>
        <end position="438"/>
    </location>
</feature>
<dbReference type="STRING" id="869212.Turpa_2697"/>
<dbReference type="OrthoDB" id="9809206at2"/>
<dbReference type="Gene3D" id="2.30.30.60">
    <property type="match status" value="1"/>
</dbReference>
<dbReference type="PANTHER" id="PTHR30566:SF5">
    <property type="entry name" value="MECHANOSENSITIVE ION CHANNEL PROTEIN 1, MITOCHONDRIAL-RELATED"/>
    <property type="match status" value="1"/>
</dbReference>
<sequence>MRRIFHFLATVALIALLGACLEPRLNRQEHAGKIEKLKLIEMTPPAWARHHADMPQFTNEQQRMTLAWLTDGKVELNPEQQKKDFEYIHSLDQLLDSGEADDKARVRLDVALQPGDIVTPTQLEVFWGNVAPKIIDSLSPDSKFSACEGKILTAFEANRYYILDGHHRYVACMFLRRYAGRAEDFKKRIGKFEFYEDRKIYDLLASDTQAKTRVFPELKVDVIDGNPQGIARALFEMAKLGHGRFAKAEDAPVGSEHFVYLRNTMLFDNSLMQWLFFAAVVLASFVFSRILVFILRARLKHRGESDSQRVSVTELIVQTLRKYIYSVALLAFMKLGLPVLTVPQSVIAAVSSGLTVAVIWLITVFASRLFGNFMLGWQARLREREHEAELAHLFPLLIRVGKLLIYMLGILFILNRVGYNLYSAIAGLSVGGFALAMAGREAAGHIFSGISLYLDKVIKEGDYLLLPEPISTWGRVERVGIRSTHIRTKYNSMLIVPNSILANTQVNNVSAGGRKRMFRGSILLAHTTSSAAVSAAIDKMKAIIAATPHTQDGDVHFMRFDAFGFYIRIQYFVEPFFHYHDTVHSINTAILGYLEQQGIRPAVNLQSIVDRGT</sequence>
<evidence type="ECO:0000256" key="2">
    <source>
        <dbReference type="ARBA" id="ARBA00008017"/>
    </source>
</evidence>
<dbReference type="Proteomes" id="UP000006048">
    <property type="component" value="Chromosome"/>
</dbReference>
<dbReference type="AlphaFoldDB" id="I4B7S9"/>
<evidence type="ECO:0000259" key="8">
    <source>
        <dbReference type="Pfam" id="PF00924"/>
    </source>
</evidence>
<dbReference type="PROSITE" id="PS51257">
    <property type="entry name" value="PROKAR_LIPOPROTEIN"/>
    <property type="match status" value="1"/>
</dbReference>
<protein>
    <submittedName>
        <fullName evidence="9">MscS Mechanosensitive ion channel</fullName>
    </submittedName>
</protein>
<dbReference type="KEGG" id="tpx:Turpa_2697"/>
<evidence type="ECO:0000256" key="1">
    <source>
        <dbReference type="ARBA" id="ARBA00004651"/>
    </source>
</evidence>
<dbReference type="InterPro" id="IPR011066">
    <property type="entry name" value="MscS_channel_C_sf"/>
</dbReference>
<dbReference type="InterPro" id="IPR010920">
    <property type="entry name" value="LSM_dom_sf"/>
</dbReference>
<dbReference type="Pfam" id="PF00924">
    <property type="entry name" value="MS_channel_2nd"/>
    <property type="match status" value="1"/>
</dbReference>
<dbReference type="SUPFAM" id="SSF82689">
    <property type="entry name" value="Mechanosensitive channel protein MscS (YggB), C-terminal domain"/>
    <property type="match status" value="1"/>
</dbReference>
<dbReference type="RefSeq" id="WP_014803838.1">
    <property type="nucleotide sequence ID" value="NC_018020.1"/>
</dbReference>
<evidence type="ECO:0000256" key="7">
    <source>
        <dbReference type="SAM" id="Phobius"/>
    </source>
</evidence>
<dbReference type="SUPFAM" id="SSF50182">
    <property type="entry name" value="Sm-like ribonucleoproteins"/>
    <property type="match status" value="1"/>
</dbReference>
<name>I4B7S9_TURPD</name>
<accession>I4B7S9</accession>
<dbReference type="GO" id="GO:0008381">
    <property type="term" value="F:mechanosensitive monoatomic ion channel activity"/>
    <property type="evidence" value="ECO:0007669"/>
    <property type="project" value="UniProtKB-ARBA"/>
</dbReference>
<feature type="domain" description="Mechanosensitive ion channel MscS" evidence="8">
    <location>
        <begin position="446"/>
        <end position="510"/>
    </location>
</feature>
<gene>
    <name evidence="9" type="ordered locus">Turpa_2697</name>
</gene>
<dbReference type="PANTHER" id="PTHR30566">
    <property type="entry name" value="YNAI-RELATED MECHANOSENSITIVE ION CHANNEL"/>
    <property type="match status" value="1"/>
</dbReference>
<keyword evidence="5 7" id="KW-1133">Transmembrane helix</keyword>
<dbReference type="InterPro" id="IPR023408">
    <property type="entry name" value="MscS_beta-dom_sf"/>
</dbReference>
<evidence type="ECO:0000256" key="5">
    <source>
        <dbReference type="ARBA" id="ARBA00022989"/>
    </source>
</evidence>
<evidence type="ECO:0000256" key="3">
    <source>
        <dbReference type="ARBA" id="ARBA00022475"/>
    </source>
</evidence>
<keyword evidence="4 7" id="KW-0812">Transmembrane</keyword>